<name>A0A4U5P7J4_STECR</name>
<gene>
    <name evidence="2" type="ORF">L596_006948</name>
</gene>
<dbReference type="EMBL" id="AZBU02000002">
    <property type="protein sequence ID" value="TKR92257.1"/>
    <property type="molecule type" value="Genomic_DNA"/>
</dbReference>
<organism evidence="2">
    <name type="scientific">Steinernema carpocapsae</name>
    <name type="common">Entomopathogenic nematode</name>
    <dbReference type="NCBI Taxonomy" id="34508"/>
    <lineage>
        <taxon>Eukaryota</taxon>
        <taxon>Metazoa</taxon>
        <taxon>Ecdysozoa</taxon>
        <taxon>Nematoda</taxon>
        <taxon>Chromadorea</taxon>
        <taxon>Rhabditida</taxon>
        <taxon>Tylenchina</taxon>
        <taxon>Panagrolaimomorpha</taxon>
        <taxon>Strongyloidoidea</taxon>
        <taxon>Steinernematidae</taxon>
        <taxon>Steinernema</taxon>
    </lineage>
</organism>
<evidence type="ECO:0000313" key="2">
    <source>
        <dbReference type="EMBL" id="TKR92257.1"/>
    </source>
</evidence>
<evidence type="ECO:0008006" key="3">
    <source>
        <dbReference type="Google" id="ProtNLM"/>
    </source>
</evidence>
<protein>
    <recommendedName>
        <fullName evidence="3">7TM GPCR serpentine receptor class x (Srx) domain-containing protein</fullName>
    </recommendedName>
</protein>
<proteinExistence type="predicted"/>
<feature type="chain" id="PRO_5020420928" description="7TM GPCR serpentine receptor class x (Srx) domain-containing protein" evidence="1">
    <location>
        <begin position="21"/>
        <end position="68"/>
    </location>
</feature>
<keyword evidence="1" id="KW-0732">Signal</keyword>
<comment type="caution">
    <text evidence="2">The sequence shown here is derived from an EMBL/GenBank/DDBJ whole genome shotgun (WGS) entry which is preliminary data.</text>
</comment>
<evidence type="ECO:0000256" key="1">
    <source>
        <dbReference type="SAM" id="SignalP"/>
    </source>
</evidence>
<sequence length="68" mass="7754">MFLAHLKLLILSLQFQITLNIELGAYTLIASSVDHFLCTFSYFLVIKSRKLFVNVELTPSPRPLQRSG</sequence>
<reference evidence="2" key="1">
    <citation type="submission" date="2013-11" db="EMBL/GenBank/DDBJ databases">
        <authorList>
            <person name="Sternberg P."/>
            <person name="Dillman A."/>
            <person name="Macchietto M."/>
        </authorList>
    </citation>
    <scope>NUCLEOTIDE SEQUENCE</scope>
    <source>
        <strain evidence="2">ALL</strain>
    </source>
</reference>
<dbReference type="AlphaFoldDB" id="A0A4U5P7J4"/>
<feature type="signal peptide" evidence="1">
    <location>
        <begin position="1"/>
        <end position="20"/>
    </location>
</feature>
<reference evidence="2" key="2">
    <citation type="journal article" date="2015" name="Genome Biol.">
        <title>Comparative genomics of Steinernema reveals deeply conserved gene regulatory networks.</title>
        <authorList>
            <person name="Dillman A.R."/>
            <person name="Macchietto M."/>
            <person name="Porter C.F."/>
            <person name="Rogers A."/>
            <person name="Williams B."/>
            <person name="Antoshechkin I."/>
            <person name="Lee M.M."/>
            <person name="Goodwin Z."/>
            <person name="Lu X."/>
            <person name="Lewis E.E."/>
            <person name="Goodrich-Blair H."/>
            <person name="Stock S.P."/>
            <person name="Adams B.J."/>
            <person name="Sternberg P.W."/>
            <person name="Mortazavi A."/>
        </authorList>
    </citation>
    <scope>NUCLEOTIDE SEQUENCE [LARGE SCALE GENOMIC DNA]</scope>
    <source>
        <strain evidence="2">ALL</strain>
    </source>
</reference>
<accession>A0A4U5P7J4</accession>
<reference evidence="2" key="3">
    <citation type="journal article" date="2019" name="G3 (Bethesda)">
        <title>Hybrid Assembly of the Genome of the Entomopathogenic Nematode Steinernema carpocapsae Identifies the X-Chromosome.</title>
        <authorList>
            <person name="Serra L."/>
            <person name="Macchietto M."/>
            <person name="Macias-Munoz A."/>
            <person name="McGill C.J."/>
            <person name="Rodriguez I.M."/>
            <person name="Rodriguez B."/>
            <person name="Murad R."/>
            <person name="Mortazavi A."/>
        </authorList>
    </citation>
    <scope>NUCLEOTIDE SEQUENCE</scope>
    <source>
        <strain evidence="2">ALL</strain>
    </source>
</reference>